<comment type="caution">
    <text evidence="6">The sequence shown here is derived from an EMBL/GenBank/DDBJ whole genome shotgun (WGS) entry which is preliminary data.</text>
</comment>
<feature type="domain" description="UDP-N-acetylglucosamine 2-epimerase" evidence="5">
    <location>
        <begin position="33"/>
        <end position="367"/>
    </location>
</feature>
<dbReference type="SUPFAM" id="SSF53756">
    <property type="entry name" value="UDP-Glycosyltransferase/glycogen phosphorylase"/>
    <property type="match status" value="1"/>
</dbReference>
<dbReference type="Gene3D" id="3.40.50.2000">
    <property type="entry name" value="Glycogen Phosphorylase B"/>
    <property type="match status" value="2"/>
</dbReference>
<dbReference type="RefSeq" id="WP_057741321.1">
    <property type="nucleotide sequence ID" value="NZ_JQBW01000010.1"/>
</dbReference>
<dbReference type="NCBIfam" id="TIGR00236">
    <property type="entry name" value="wecB"/>
    <property type="match status" value="1"/>
</dbReference>
<keyword evidence="7" id="KW-1185">Reference proteome</keyword>
<keyword evidence="1 4" id="KW-0413">Isomerase</keyword>
<dbReference type="InterPro" id="IPR029767">
    <property type="entry name" value="WecB-like"/>
</dbReference>
<dbReference type="EC" id="5.1.3.14" evidence="3"/>
<evidence type="ECO:0000256" key="1">
    <source>
        <dbReference type="ARBA" id="ARBA00023235"/>
    </source>
</evidence>
<dbReference type="PANTHER" id="PTHR43174">
    <property type="entry name" value="UDP-N-ACETYLGLUCOSAMINE 2-EPIMERASE"/>
    <property type="match status" value="1"/>
</dbReference>
<evidence type="ECO:0000313" key="7">
    <source>
        <dbReference type="Proteomes" id="UP000050934"/>
    </source>
</evidence>
<proteinExistence type="inferred from homology"/>
<evidence type="ECO:0000256" key="4">
    <source>
        <dbReference type="RuleBase" id="RU003513"/>
    </source>
</evidence>
<gene>
    <name evidence="6" type="ORF">IV45_GL000604</name>
</gene>
<dbReference type="OrthoDB" id="9803238at2"/>
<dbReference type="Pfam" id="PF02350">
    <property type="entry name" value="Epimerase_2"/>
    <property type="match status" value="1"/>
</dbReference>
<reference evidence="6 7" key="1">
    <citation type="journal article" date="2015" name="Genome Announc.">
        <title>Expanding the biotechnology potential of lactobacilli through comparative genomics of 213 strains and associated genera.</title>
        <authorList>
            <person name="Sun Z."/>
            <person name="Harris H.M."/>
            <person name="McCann A."/>
            <person name="Guo C."/>
            <person name="Argimon S."/>
            <person name="Zhang W."/>
            <person name="Yang X."/>
            <person name="Jeffery I.B."/>
            <person name="Cooney J.C."/>
            <person name="Kagawa T.F."/>
            <person name="Liu W."/>
            <person name="Song Y."/>
            <person name="Salvetti E."/>
            <person name="Wrobel A."/>
            <person name="Rasinkangas P."/>
            <person name="Parkhill J."/>
            <person name="Rea M.C."/>
            <person name="O'Sullivan O."/>
            <person name="Ritari J."/>
            <person name="Douillard F.P."/>
            <person name="Paul Ross R."/>
            <person name="Yang R."/>
            <person name="Briner A.E."/>
            <person name="Felis G.E."/>
            <person name="de Vos W.M."/>
            <person name="Barrangou R."/>
            <person name="Klaenhammer T.R."/>
            <person name="Caufield P.W."/>
            <person name="Cui Y."/>
            <person name="Zhang H."/>
            <person name="O'Toole P.W."/>
        </authorList>
    </citation>
    <scope>NUCLEOTIDE SEQUENCE [LARGE SCALE GENOMIC DNA]</scope>
    <source>
        <strain evidence="6 7">DSM 17896</strain>
    </source>
</reference>
<organism evidence="6 7">
    <name type="scientific">Limosilactobacillus secaliphilus</name>
    <dbReference type="NCBI Taxonomy" id="396268"/>
    <lineage>
        <taxon>Bacteria</taxon>
        <taxon>Bacillati</taxon>
        <taxon>Bacillota</taxon>
        <taxon>Bacilli</taxon>
        <taxon>Lactobacillales</taxon>
        <taxon>Lactobacillaceae</taxon>
        <taxon>Limosilactobacillus</taxon>
    </lineage>
</organism>
<dbReference type="PANTHER" id="PTHR43174:SF2">
    <property type="entry name" value="UDP-N-ACETYLGLUCOSAMINE 2-EPIMERASE"/>
    <property type="match status" value="1"/>
</dbReference>
<evidence type="ECO:0000313" key="6">
    <source>
        <dbReference type="EMBL" id="KRN58161.1"/>
    </source>
</evidence>
<protein>
    <recommendedName>
        <fullName evidence="3">UDP-N-acetylglucosamine 2-epimerase (non-hydrolyzing)</fullName>
        <ecNumber evidence="3">5.1.3.14</ecNumber>
    </recommendedName>
</protein>
<dbReference type="STRING" id="396268.IV45_GL000604"/>
<evidence type="ECO:0000256" key="2">
    <source>
        <dbReference type="ARBA" id="ARBA00038209"/>
    </source>
</evidence>
<comment type="similarity">
    <text evidence="2 4">Belongs to the UDP-N-acetylglucosamine 2-epimerase family.</text>
</comment>
<dbReference type="AlphaFoldDB" id="A0A0R2HZC6"/>
<dbReference type="Proteomes" id="UP000050934">
    <property type="component" value="Unassembled WGS sequence"/>
</dbReference>
<dbReference type="EMBL" id="JQBW01000010">
    <property type="protein sequence ID" value="KRN58161.1"/>
    <property type="molecule type" value="Genomic_DNA"/>
</dbReference>
<dbReference type="GO" id="GO:0008761">
    <property type="term" value="F:UDP-N-acetylglucosamine 2-epimerase activity"/>
    <property type="evidence" value="ECO:0007669"/>
    <property type="project" value="UniProtKB-EC"/>
</dbReference>
<evidence type="ECO:0000259" key="5">
    <source>
        <dbReference type="Pfam" id="PF02350"/>
    </source>
</evidence>
<accession>A0A0R2HZC6</accession>
<name>A0A0R2HZC6_9LACO</name>
<dbReference type="PATRIC" id="fig|396268.3.peg.612"/>
<evidence type="ECO:0000256" key="3">
    <source>
        <dbReference type="ARBA" id="ARBA00038858"/>
    </source>
</evidence>
<sequence>MAQLRTMILFGTRAEVIKMAPVIQLMQADPDNFKPIVVLASRQYQQLHQAISYFNIASDFDLNVSSAREIGSIEHLSQLLHNFQTVISAAQPDLLLVVGDTMTTLAASLSAFYNHLPVAHIEAGLRTDNKYRPFPDELQRRLTDELSNIYFAPTNSARDNLLKENVKADRIFVTGNPIVDTVKANYRADYQSELLSSIPANHQFILATMGRVEYTGLPMERVFRTLRDVIETNPDLELICPVATDSEAFTIATRILANRDRIHVMPLMNLGDFLNTAARSLFILTDSAGTVEEATVFHKPVLLLRDITERQEAVKAGTAKVVGTDPTSIQQAVFELLNDHHLYKKMTSAGNLFGDGHAAERIVKLLKEHY</sequence>
<dbReference type="InterPro" id="IPR003331">
    <property type="entry name" value="UDP_GlcNAc_Epimerase_2_dom"/>
</dbReference>
<dbReference type="CDD" id="cd03786">
    <property type="entry name" value="GTB_UDP-GlcNAc_2-Epimerase"/>
    <property type="match status" value="1"/>
</dbReference>